<dbReference type="NCBIfam" id="TIGR00912">
    <property type="entry name" value="2A0309"/>
    <property type="match status" value="1"/>
</dbReference>
<dbReference type="Pfam" id="PF03845">
    <property type="entry name" value="Spore_permease"/>
    <property type="match status" value="1"/>
</dbReference>
<evidence type="ECO:0000256" key="3">
    <source>
        <dbReference type="ARBA" id="ARBA00022448"/>
    </source>
</evidence>
<evidence type="ECO:0000256" key="7">
    <source>
        <dbReference type="ARBA" id="ARBA00023136"/>
    </source>
</evidence>
<dbReference type="AlphaFoldDB" id="A0A143HCD2"/>
<feature type="transmembrane region" description="Helical" evidence="9">
    <location>
        <begin position="271"/>
        <end position="290"/>
    </location>
</feature>
<feature type="compositionally biased region" description="Polar residues" evidence="8">
    <location>
        <begin position="373"/>
        <end position="386"/>
    </location>
</feature>
<evidence type="ECO:0000256" key="6">
    <source>
        <dbReference type="ARBA" id="ARBA00022989"/>
    </source>
</evidence>
<keyword evidence="11" id="KW-1185">Reference proteome</keyword>
<reference evidence="11" key="2">
    <citation type="submission" date="2016-03" db="EMBL/GenBank/DDBJ databases">
        <authorList>
            <person name="Ploux O."/>
        </authorList>
    </citation>
    <scope>NUCLEOTIDE SEQUENCE [LARGE SCALE GENOMIC DNA]</scope>
    <source>
        <strain evidence="11">PP9</strain>
    </source>
</reference>
<evidence type="ECO:0000313" key="10">
    <source>
        <dbReference type="EMBL" id="AMW99384.1"/>
    </source>
</evidence>
<feature type="transmembrane region" description="Helical" evidence="9">
    <location>
        <begin position="215"/>
        <end position="235"/>
    </location>
</feature>
<dbReference type="Proteomes" id="UP000076021">
    <property type="component" value="Chromosome"/>
</dbReference>
<name>A0A143HCD2_9BACL</name>
<feature type="transmembrane region" description="Helical" evidence="9">
    <location>
        <begin position="81"/>
        <end position="101"/>
    </location>
</feature>
<comment type="subcellular location">
    <subcellularLocation>
        <location evidence="1">Membrane</location>
        <topology evidence="1">Multi-pass membrane protein</topology>
    </subcellularLocation>
</comment>
<proteinExistence type="inferred from homology"/>
<dbReference type="PANTHER" id="PTHR34975">
    <property type="entry name" value="SPORE GERMINATION PROTEIN A2"/>
    <property type="match status" value="1"/>
</dbReference>
<accession>A0A143HCD2</accession>
<reference evidence="10 11" key="1">
    <citation type="journal article" date="2016" name="Genome Announc.">
        <title>Whole-Genome Sequence of Rummeliibacillus stabekisii Strain PP9 Isolated from Antarctic Soil.</title>
        <authorList>
            <person name="da Mota F.F."/>
            <person name="Vollu R.E."/>
            <person name="Jurelevicius D."/>
            <person name="Seldin L."/>
        </authorList>
    </citation>
    <scope>NUCLEOTIDE SEQUENCE [LARGE SCALE GENOMIC DNA]</scope>
    <source>
        <strain evidence="10 11">PP9</strain>
    </source>
</reference>
<evidence type="ECO:0000256" key="2">
    <source>
        <dbReference type="ARBA" id="ARBA00007998"/>
    </source>
</evidence>
<feature type="transmembrane region" description="Helical" evidence="9">
    <location>
        <begin position="332"/>
        <end position="353"/>
    </location>
</feature>
<protein>
    <submittedName>
        <fullName evidence="10">Spore gernimation protein</fullName>
    </submittedName>
</protein>
<evidence type="ECO:0000256" key="1">
    <source>
        <dbReference type="ARBA" id="ARBA00004141"/>
    </source>
</evidence>
<feature type="transmembrane region" description="Helical" evidence="9">
    <location>
        <begin position="113"/>
        <end position="135"/>
    </location>
</feature>
<dbReference type="PANTHER" id="PTHR34975:SF2">
    <property type="entry name" value="SPORE GERMINATION PROTEIN A2"/>
    <property type="match status" value="1"/>
</dbReference>
<keyword evidence="4" id="KW-0309">Germination</keyword>
<evidence type="ECO:0000313" key="11">
    <source>
        <dbReference type="Proteomes" id="UP000076021"/>
    </source>
</evidence>
<evidence type="ECO:0000256" key="4">
    <source>
        <dbReference type="ARBA" id="ARBA00022544"/>
    </source>
</evidence>
<feature type="transmembrane region" description="Helical" evidence="9">
    <location>
        <begin position="183"/>
        <end position="203"/>
    </location>
</feature>
<feature type="transmembrane region" description="Helical" evidence="9">
    <location>
        <begin position="142"/>
        <end position="163"/>
    </location>
</feature>
<dbReference type="KEGG" id="rst:ATY39_07840"/>
<keyword evidence="6 9" id="KW-1133">Transmembrane helix</keyword>
<dbReference type="GO" id="GO:0016020">
    <property type="term" value="C:membrane"/>
    <property type="evidence" value="ECO:0007669"/>
    <property type="project" value="UniProtKB-SubCell"/>
</dbReference>
<keyword evidence="3" id="KW-0813">Transport</keyword>
<dbReference type="EMBL" id="CP014806">
    <property type="protein sequence ID" value="AMW99384.1"/>
    <property type="molecule type" value="Genomic_DNA"/>
</dbReference>
<feature type="transmembrane region" description="Helical" evidence="9">
    <location>
        <begin position="302"/>
        <end position="320"/>
    </location>
</feature>
<evidence type="ECO:0000256" key="9">
    <source>
        <dbReference type="SAM" id="Phobius"/>
    </source>
</evidence>
<dbReference type="InterPro" id="IPR004761">
    <property type="entry name" value="Spore_GerAB"/>
</dbReference>
<feature type="compositionally biased region" description="Basic and acidic residues" evidence="8">
    <location>
        <begin position="360"/>
        <end position="372"/>
    </location>
</feature>
<sequence length="386" mass="43978">MRNEGSISILHVVFLTMTFIGLKNHVTIIPSILQTAGRDGWASVLLGALGIFIWVFLLVYVHNNSNQEPIKDWLKQRIGKVSTAIVLYGTAFYLLLLAAFTMRETLLWVSTTFLHNTPFIILLIIFILLVMFLAASGLQTIVIVNVFVLTGVVILGFFVAFVNLQVKDYGLLRPFFEHGFQPVLMGTIYPSSGFVELLMLLFIQHKIQKRMRWYHFALILVILTGLTIGPLVGAITEFGPTEAAKQRYPAYEEWGLARIGRFIEHIDFFSIYQWLTGTFLRVGFILFVCADILNISSDKKQVWSLLAPPFLFICLSLTLFRENVFIAINERYFLISTFFFFIILSLFLTIVALTSRKSVTKDKDKNDQKSGEEQSNQVKTTQNTTQ</sequence>
<feature type="region of interest" description="Disordered" evidence="8">
    <location>
        <begin position="360"/>
        <end position="386"/>
    </location>
</feature>
<keyword evidence="5 9" id="KW-0812">Transmembrane</keyword>
<dbReference type="GO" id="GO:0009847">
    <property type="term" value="P:spore germination"/>
    <property type="evidence" value="ECO:0007669"/>
    <property type="project" value="InterPro"/>
</dbReference>
<gene>
    <name evidence="10" type="ORF">ATY39_07840</name>
</gene>
<dbReference type="OrthoDB" id="2381188at2"/>
<comment type="similarity">
    <text evidence="2">Belongs to the amino acid-polyamine-organocation (APC) superfamily. Spore germination protein (SGP) (TC 2.A.3.9) family.</text>
</comment>
<evidence type="ECO:0000256" key="5">
    <source>
        <dbReference type="ARBA" id="ARBA00022692"/>
    </source>
</evidence>
<dbReference type="STRING" id="241244.ATY39_07840"/>
<organism evidence="10 11">
    <name type="scientific">Rummeliibacillus stabekisii</name>
    <dbReference type="NCBI Taxonomy" id="241244"/>
    <lineage>
        <taxon>Bacteria</taxon>
        <taxon>Bacillati</taxon>
        <taxon>Bacillota</taxon>
        <taxon>Bacilli</taxon>
        <taxon>Bacillales</taxon>
        <taxon>Caryophanaceae</taxon>
        <taxon>Rummeliibacillus</taxon>
    </lineage>
</organism>
<feature type="transmembrane region" description="Helical" evidence="9">
    <location>
        <begin position="41"/>
        <end position="61"/>
    </location>
</feature>
<keyword evidence="7 9" id="KW-0472">Membrane</keyword>
<evidence type="ECO:0000256" key="8">
    <source>
        <dbReference type="SAM" id="MobiDB-lite"/>
    </source>
</evidence>
<feature type="transmembrane region" description="Helical" evidence="9">
    <location>
        <begin position="7"/>
        <end position="29"/>
    </location>
</feature>